<dbReference type="RefSeq" id="WP_015790771.1">
    <property type="nucleotide sequence ID" value="NC_013156.1"/>
</dbReference>
<dbReference type="Proteomes" id="UP000001495">
    <property type="component" value="Chromosome"/>
</dbReference>
<evidence type="ECO:0000313" key="2">
    <source>
        <dbReference type="Proteomes" id="UP000001495"/>
    </source>
</evidence>
<dbReference type="STRING" id="573064.Mefer_0192"/>
<dbReference type="InterPro" id="IPR019249">
    <property type="entry name" value="DUF2226"/>
</dbReference>
<protein>
    <submittedName>
        <fullName evidence="1">Uncharacterized protein</fullName>
    </submittedName>
</protein>
<name>C7P649_METFA</name>
<dbReference type="EMBL" id="CP001696">
    <property type="protein sequence ID" value="ACV24031.1"/>
    <property type="molecule type" value="Genomic_DNA"/>
</dbReference>
<dbReference type="HOGENOM" id="CLU_712928_0_0_2"/>
<sequence length="378" mass="44440">MIKIIEGELIETLNDGKIDDTIKELENGYILILVKDNNTLHEGYVFVEDGKIVGYFYTDNKSTEIFGNAEKVLELLNHENKVIEVYKYDKDKLNLMKWLYPEMFAIEKDEKKDKKEIKKEDIKYLDIKLNIPLDVPIATDVKDFKEYLKDDKYIIVNAYRKNPEGYENAYIVYKGKNPIAAACECNYGVLLGKDACKKIEQMLNDKNSVVDVYEYDEMKLNVLLDLYPEMKIEEEKESEKEVYNEMGEIDKEEEIEISREELLKRLGLKEPDEEWVEAVLEDLFRPGDEEINELKRKIENEIIENVKNIDGVEDVKPNIEIKWENGRYFILGDVNIKRKRIFGIIKKDVDPSIIKFEIDRILKNNILNYTSDISINIE</sequence>
<dbReference type="OrthoDB" id="65984at2157"/>
<proteinExistence type="predicted"/>
<reference evidence="1" key="1">
    <citation type="submission" date="2009-08" db="EMBL/GenBank/DDBJ databases">
        <title>Complete sequence of chromosome of Methanocaldococcus fervens AG86.</title>
        <authorList>
            <consortium name="US DOE Joint Genome Institute"/>
            <person name="Lucas S."/>
            <person name="Copeland A."/>
            <person name="Lapidus A."/>
            <person name="Glavina del Rio T."/>
            <person name="Tice H."/>
            <person name="Bruce D."/>
            <person name="Goodwin L."/>
            <person name="Pitluck S."/>
            <person name="Chertkov O."/>
            <person name="Detter J.C."/>
            <person name="Han C."/>
            <person name="Tapia R."/>
            <person name="Larimer F."/>
            <person name="Land M."/>
            <person name="Hauser L."/>
            <person name="Kyrpides N."/>
            <person name="Ovchinnikova G."/>
            <person name="Lupa-Sieprawska M."/>
            <person name="Whitman W.B."/>
        </authorList>
    </citation>
    <scope>NUCLEOTIDE SEQUENCE [LARGE SCALE GENOMIC DNA]</scope>
    <source>
        <strain evidence="1">AG86</strain>
    </source>
</reference>
<dbReference type="eggNOG" id="arCOG06658">
    <property type="taxonomic scope" value="Archaea"/>
</dbReference>
<accession>C7P649</accession>
<dbReference type="Pfam" id="PF09987">
    <property type="entry name" value="DUF2226"/>
    <property type="match status" value="1"/>
</dbReference>
<gene>
    <name evidence="1" type="ordered locus">Mefer_0192</name>
</gene>
<dbReference type="AlphaFoldDB" id="C7P649"/>
<organism evidence="1 2">
    <name type="scientific">Methanocaldococcus fervens (strain DSM 4213 / JCM 15782 / AG86)</name>
    <name type="common">Methanococcus fervens</name>
    <dbReference type="NCBI Taxonomy" id="573064"/>
    <lineage>
        <taxon>Archaea</taxon>
        <taxon>Methanobacteriati</taxon>
        <taxon>Methanobacteriota</taxon>
        <taxon>Methanomada group</taxon>
        <taxon>Methanococci</taxon>
        <taxon>Methanococcales</taxon>
        <taxon>Methanocaldococcaceae</taxon>
        <taxon>Methanocaldococcus</taxon>
    </lineage>
</organism>
<dbReference type="KEGG" id="mfe:Mefer_0192"/>
<dbReference type="GeneID" id="8364854"/>
<evidence type="ECO:0000313" key="1">
    <source>
        <dbReference type="EMBL" id="ACV24031.1"/>
    </source>
</evidence>
<keyword evidence="2" id="KW-1185">Reference proteome</keyword>